<dbReference type="InterPro" id="IPR015655">
    <property type="entry name" value="PP2C"/>
</dbReference>
<feature type="compositionally biased region" description="Acidic residues" evidence="1">
    <location>
        <begin position="380"/>
        <end position="409"/>
    </location>
</feature>
<dbReference type="AlphaFoldDB" id="A0AAD3H3W6"/>
<feature type="region of interest" description="Disordered" evidence="1">
    <location>
        <begin position="1"/>
        <end position="82"/>
    </location>
</feature>
<dbReference type="Pfam" id="PF00481">
    <property type="entry name" value="PP2C"/>
    <property type="match status" value="1"/>
</dbReference>
<reference evidence="3 4" key="1">
    <citation type="journal article" date="2021" name="Sci. Rep.">
        <title>The genome of the diatom Chaetoceros tenuissimus carries an ancient integrated fragment of an extant virus.</title>
        <authorList>
            <person name="Hongo Y."/>
            <person name="Kimura K."/>
            <person name="Takaki Y."/>
            <person name="Yoshida Y."/>
            <person name="Baba S."/>
            <person name="Kobayashi G."/>
            <person name="Nagasaki K."/>
            <person name="Hano T."/>
            <person name="Tomaru Y."/>
        </authorList>
    </citation>
    <scope>NUCLEOTIDE SEQUENCE [LARGE SCALE GENOMIC DNA]</scope>
    <source>
        <strain evidence="3 4">NIES-3715</strain>
    </source>
</reference>
<sequence>MSSSTLLESPRPNSLHHADLHSTSPPLQSPMMDSSFEMTGKNRKSPTDLYSPPASRAPTNVNSRRISGDLSSPSMSASAQSPVKLKSIWQAEEVKSISSSSSSDSTSLKFSLENRIWSTQYEANNPCEDRYATLTNVLLQDQPSDLVEENTPCVTQDEDQQDCSSMKGPIRLSVFAVMDGHGGAAMADYASKKLLPLLLDNIQQELNLSKVHPGVFNVNGETRRYGHEHDDDDDSIHSLDSVYDDSSVESYDSDRSREEIESPDYCNLLNELEESKKDFTIGTHSERENEFFARIIQKTFLELDQDWMNSDKVQRNHQTFLRHGGLWNSGACCLVNIVLQRMSLNDENDNEEYEPILYSSHTGDCRAALLSGKEEAEHESGDEEEVEEEDLEEDDSVEFDNNSDEEEDAVTPVKRMFLNPFHNRPFKRRRMWSGDENDSHSSPSSFEQSPASSLGDTSAAIVPRSRSPSPVTVMERTPFPKTFDIRALTEDHTPYNEIEASLVRERCEYAPKAIAKSSKGGIQRVAGSLSVTRALGDAYLKTPSLSFSHYKNHAPFITALPEVSSKILKSSDRLLILASDGLWERTSEKTLAKWIGDYFAQEKENAVKTPVRTKRMRMLPTRKSLSSSDSESVNSKILSRSDVSSMIVSRILNKVCKKHRVPSLKALMSLPKGGQRRSKHDDITTMVVDLEGFIL</sequence>
<feature type="region of interest" description="Disordered" evidence="1">
    <location>
        <begin position="432"/>
        <end position="475"/>
    </location>
</feature>
<evidence type="ECO:0000313" key="4">
    <source>
        <dbReference type="Proteomes" id="UP001054902"/>
    </source>
</evidence>
<keyword evidence="4" id="KW-1185">Reference proteome</keyword>
<dbReference type="InterPro" id="IPR036457">
    <property type="entry name" value="PPM-type-like_dom_sf"/>
</dbReference>
<evidence type="ECO:0000256" key="1">
    <source>
        <dbReference type="SAM" id="MobiDB-lite"/>
    </source>
</evidence>
<protein>
    <recommendedName>
        <fullName evidence="2">PPM-type phosphatase domain-containing protein</fullName>
    </recommendedName>
</protein>
<feature type="compositionally biased region" description="Low complexity" evidence="1">
    <location>
        <begin position="440"/>
        <end position="453"/>
    </location>
</feature>
<evidence type="ECO:0000313" key="3">
    <source>
        <dbReference type="EMBL" id="GFH49381.1"/>
    </source>
</evidence>
<dbReference type="SUPFAM" id="SSF81606">
    <property type="entry name" value="PP2C-like"/>
    <property type="match status" value="1"/>
</dbReference>
<evidence type="ECO:0000259" key="2">
    <source>
        <dbReference type="PROSITE" id="PS51746"/>
    </source>
</evidence>
<gene>
    <name evidence="3" type="ORF">CTEN210_05857</name>
</gene>
<proteinExistence type="predicted"/>
<organism evidence="3 4">
    <name type="scientific">Chaetoceros tenuissimus</name>
    <dbReference type="NCBI Taxonomy" id="426638"/>
    <lineage>
        <taxon>Eukaryota</taxon>
        <taxon>Sar</taxon>
        <taxon>Stramenopiles</taxon>
        <taxon>Ochrophyta</taxon>
        <taxon>Bacillariophyta</taxon>
        <taxon>Coscinodiscophyceae</taxon>
        <taxon>Chaetocerotophycidae</taxon>
        <taxon>Chaetocerotales</taxon>
        <taxon>Chaetocerotaceae</taxon>
        <taxon>Chaetoceros</taxon>
    </lineage>
</organism>
<accession>A0AAD3H3W6</accession>
<feature type="compositionally biased region" description="Low complexity" evidence="1">
    <location>
        <begin position="71"/>
        <end position="82"/>
    </location>
</feature>
<feature type="region of interest" description="Disordered" evidence="1">
    <location>
        <begin position="372"/>
        <end position="415"/>
    </location>
</feature>
<dbReference type="Gene3D" id="3.60.40.10">
    <property type="entry name" value="PPM-type phosphatase domain"/>
    <property type="match status" value="1"/>
</dbReference>
<dbReference type="PANTHER" id="PTHR13832:SF792">
    <property type="entry name" value="GM14286P"/>
    <property type="match status" value="1"/>
</dbReference>
<dbReference type="InterPro" id="IPR001932">
    <property type="entry name" value="PPM-type_phosphatase-like_dom"/>
</dbReference>
<name>A0AAD3H3W6_9STRA</name>
<dbReference type="EMBL" id="BLLK01000038">
    <property type="protein sequence ID" value="GFH49381.1"/>
    <property type="molecule type" value="Genomic_DNA"/>
</dbReference>
<feature type="domain" description="PPM-type phosphatase" evidence="2">
    <location>
        <begin position="160"/>
        <end position="690"/>
    </location>
</feature>
<dbReference type="PROSITE" id="PS51746">
    <property type="entry name" value="PPM_2"/>
    <property type="match status" value="1"/>
</dbReference>
<dbReference type="PANTHER" id="PTHR13832">
    <property type="entry name" value="PROTEIN PHOSPHATASE 2C"/>
    <property type="match status" value="1"/>
</dbReference>
<comment type="caution">
    <text evidence="3">The sequence shown here is derived from an EMBL/GenBank/DDBJ whole genome shotgun (WGS) entry which is preliminary data.</text>
</comment>
<dbReference type="SMART" id="SM00332">
    <property type="entry name" value="PP2Cc"/>
    <property type="match status" value="1"/>
</dbReference>
<dbReference type="Proteomes" id="UP001054902">
    <property type="component" value="Unassembled WGS sequence"/>
</dbReference>
<feature type="region of interest" description="Disordered" evidence="1">
    <location>
        <begin position="222"/>
        <end position="257"/>
    </location>
</feature>
<dbReference type="GO" id="GO:0004722">
    <property type="term" value="F:protein serine/threonine phosphatase activity"/>
    <property type="evidence" value="ECO:0007669"/>
    <property type="project" value="InterPro"/>
</dbReference>